<feature type="coiled-coil region" evidence="1">
    <location>
        <begin position="14"/>
        <end position="48"/>
    </location>
</feature>
<dbReference type="InterPro" id="IPR056515">
    <property type="entry name" value="INO80E_N"/>
</dbReference>
<dbReference type="RefSeq" id="XP_014672871.1">
    <property type="nucleotide sequence ID" value="XM_014817385.1"/>
</dbReference>
<evidence type="ECO:0000256" key="2">
    <source>
        <dbReference type="SAM" id="MobiDB-lite"/>
    </source>
</evidence>
<gene>
    <name evidence="5" type="primary">LOC106813281</name>
</gene>
<reference evidence="5" key="1">
    <citation type="submission" date="2025-08" db="UniProtKB">
        <authorList>
            <consortium name="RefSeq"/>
        </authorList>
    </citation>
    <scope>IDENTIFICATION</scope>
</reference>
<organism evidence="4 5">
    <name type="scientific">Priapulus caudatus</name>
    <name type="common">Priapulid worm</name>
    <dbReference type="NCBI Taxonomy" id="37621"/>
    <lineage>
        <taxon>Eukaryota</taxon>
        <taxon>Metazoa</taxon>
        <taxon>Ecdysozoa</taxon>
        <taxon>Scalidophora</taxon>
        <taxon>Priapulida</taxon>
        <taxon>Priapulimorpha</taxon>
        <taxon>Priapulimorphida</taxon>
        <taxon>Priapulidae</taxon>
        <taxon>Priapulus</taxon>
    </lineage>
</organism>
<proteinExistence type="predicted"/>
<protein>
    <submittedName>
        <fullName evidence="5">INO80 complex subunit E-like isoform X1</fullName>
    </submittedName>
</protein>
<feature type="compositionally biased region" description="Low complexity" evidence="2">
    <location>
        <begin position="117"/>
        <end position="130"/>
    </location>
</feature>
<feature type="domain" description="INO80 complex subunit E N-terminal" evidence="3">
    <location>
        <begin position="9"/>
        <end position="56"/>
    </location>
</feature>
<name>A0ABM1EL00_PRICU</name>
<dbReference type="PANTHER" id="PTHR21812:SF1">
    <property type="entry name" value="INO80 COMPLEX SUBUNIT E"/>
    <property type="match status" value="1"/>
</dbReference>
<sequence length="225" mass="24932">MDDQQSDINYKQKYKVLKQKLKFLVYENESFQEEMRKSQRRLLRISRDKSFLLDRLLQYEKVGDSSSESDDTASSSSEPEKGTKVAKRKKTLSISHSLAPPLGTTDPMAALAALGYPGLSKPGGKLSSGKTGEPHKKKPKSSSKSSTQPGQSTTKSPVQRAKPHKMSTEDIHRHLQAKKLIVDTETIPTSVPQEMFSTTPDEIAAEPSPAPQPEDNDQLIIDIPE</sequence>
<evidence type="ECO:0000313" key="4">
    <source>
        <dbReference type="Proteomes" id="UP000695022"/>
    </source>
</evidence>
<keyword evidence="4" id="KW-1185">Reference proteome</keyword>
<dbReference type="GeneID" id="106813281"/>
<evidence type="ECO:0000259" key="3">
    <source>
        <dbReference type="Pfam" id="PF24237"/>
    </source>
</evidence>
<dbReference type="Pfam" id="PF24237">
    <property type="entry name" value="INO80E"/>
    <property type="match status" value="1"/>
</dbReference>
<accession>A0ABM1EL00</accession>
<dbReference type="Proteomes" id="UP000695022">
    <property type="component" value="Unplaced"/>
</dbReference>
<evidence type="ECO:0000313" key="5">
    <source>
        <dbReference type="RefSeq" id="XP_014672871.1"/>
    </source>
</evidence>
<dbReference type="PANTHER" id="PTHR21812">
    <property type="entry name" value="INO80 COMPLEX SUBUNIT E"/>
    <property type="match status" value="1"/>
</dbReference>
<dbReference type="InterPro" id="IPR026678">
    <property type="entry name" value="INO80E"/>
</dbReference>
<feature type="region of interest" description="Disordered" evidence="2">
    <location>
        <begin position="62"/>
        <end position="225"/>
    </location>
</feature>
<feature type="compositionally biased region" description="Low complexity" evidence="2">
    <location>
        <begin position="142"/>
        <end position="157"/>
    </location>
</feature>
<evidence type="ECO:0000256" key="1">
    <source>
        <dbReference type="SAM" id="Coils"/>
    </source>
</evidence>
<feature type="compositionally biased region" description="Polar residues" evidence="2">
    <location>
        <begin position="186"/>
        <end position="200"/>
    </location>
</feature>
<keyword evidence="1" id="KW-0175">Coiled coil</keyword>